<gene>
    <name evidence="2" type="ORF">BJ508DRAFT_308182</name>
</gene>
<reference evidence="2 3" key="1">
    <citation type="journal article" date="2018" name="Nat. Ecol. Evol.">
        <title>Pezizomycetes genomes reveal the molecular basis of ectomycorrhizal truffle lifestyle.</title>
        <authorList>
            <person name="Murat C."/>
            <person name="Payen T."/>
            <person name="Noel B."/>
            <person name="Kuo A."/>
            <person name="Morin E."/>
            <person name="Chen J."/>
            <person name="Kohler A."/>
            <person name="Krizsan K."/>
            <person name="Balestrini R."/>
            <person name="Da Silva C."/>
            <person name="Montanini B."/>
            <person name="Hainaut M."/>
            <person name="Levati E."/>
            <person name="Barry K.W."/>
            <person name="Belfiori B."/>
            <person name="Cichocki N."/>
            <person name="Clum A."/>
            <person name="Dockter R.B."/>
            <person name="Fauchery L."/>
            <person name="Guy J."/>
            <person name="Iotti M."/>
            <person name="Le Tacon F."/>
            <person name="Lindquist E.A."/>
            <person name="Lipzen A."/>
            <person name="Malagnac F."/>
            <person name="Mello A."/>
            <person name="Molinier V."/>
            <person name="Miyauchi S."/>
            <person name="Poulain J."/>
            <person name="Riccioni C."/>
            <person name="Rubini A."/>
            <person name="Sitrit Y."/>
            <person name="Splivallo R."/>
            <person name="Traeger S."/>
            <person name="Wang M."/>
            <person name="Zifcakova L."/>
            <person name="Wipf D."/>
            <person name="Zambonelli A."/>
            <person name="Paolocci F."/>
            <person name="Nowrousian M."/>
            <person name="Ottonello S."/>
            <person name="Baldrian P."/>
            <person name="Spatafora J.W."/>
            <person name="Henrissat B."/>
            <person name="Nagy L.G."/>
            <person name="Aury J.M."/>
            <person name="Wincker P."/>
            <person name="Grigoriev I.V."/>
            <person name="Bonfante P."/>
            <person name="Martin F.M."/>
        </authorList>
    </citation>
    <scope>NUCLEOTIDE SEQUENCE [LARGE SCALE GENOMIC DNA]</scope>
    <source>
        <strain evidence="2 3">RN42</strain>
    </source>
</reference>
<evidence type="ECO:0000313" key="2">
    <source>
        <dbReference type="EMBL" id="RPA79705.1"/>
    </source>
</evidence>
<protein>
    <submittedName>
        <fullName evidence="2">Uncharacterized protein</fullName>
    </submittedName>
</protein>
<sequence>MCKERNHKTADWRRNGKHFQKFQSEEIVEQLGHVYSAILSESAQRAIALKNLHARIRGSNKQASRLFKNIQAQNSKIDKLIKEFNELSQQLPPPYTPPPLEKSAFYAQEEQNSAPAEDPTDALWKIEMLRSELMDHENSPPSDVIWPYSAAVRFGIDAMFRRDRAKEEMHMVEMEWDRLVRFTTRRTNILLACHVDPSPAIRKLFDLDIFLGMLWDEVRSLYSIKNASSLLGEQRFECPEVDELIASCNAKLEEFFQRRDAGFDPTEFEEQMKELEEQLHEDDFEDGVKKGDDIDDGWQEFDGDALMEAFDRAESYMGLDT</sequence>
<dbReference type="EMBL" id="ML119696">
    <property type="protein sequence ID" value="RPA79705.1"/>
    <property type="molecule type" value="Genomic_DNA"/>
</dbReference>
<dbReference type="PANTHER" id="PTHR33096:SF1">
    <property type="entry name" value="CXC1-LIKE CYSTEINE CLUSTER ASSOCIATED WITH KDZ TRANSPOSASES DOMAIN-CONTAINING PROTEIN"/>
    <property type="match status" value="1"/>
</dbReference>
<evidence type="ECO:0000256" key="1">
    <source>
        <dbReference type="SAM" id="Coils"/>
    </source>
</evidence>
<proteinExistence type="predicted"/>
<dbReference type="AlphaFoldDB" id="A0A3N4I0S6"/>
<organism evidence="2 3">
    <name type="scientific">Ascobolus immersus RN42</name>
    <dbReference type="NCBI Taxonomy" id="1160509"/>
    <lineage>
        <taxon>Eukaryota</taxon>
        <taxon>Fungi</taxon>
        <taxon>Dikarya</taxon>
        <taxon>Ascomycota</taxon>
        <taxon>Pezizomycotina</taxon>
        <taxon>Pezizomycetes</taxon>
        <taxon>Pezizales</taxon>
        <taxon>Ascobolaceae</taxon>
        <taxon>Ascobolus</taxon>
    </lineage>
</organism>
<name>A0A3N4I0S6_ASCIM</name>
<dbReference type="Proteomes" id="UP000275078">
    <property type="component" value="Unassembled WGS sequence"/>
</dbReference>
<keyword evidence="1" id="KW-0175">Coiled coil</keyword>
<accession>A0A3N4I0S6</accession>
<feature type="coiled-coil region" evidence="1">
    <location>
        <begin position="63"/>
        <end position="90"/>
    </location>
</feature>
<dbReference type="PANTHER" id="PTHR33096">
    <property type="entry name" value="CXC2 DOMAIN-CONTAINING PROTEIN"/>
    <property type="match status" value="1"/>
</dbReference>
<evidence type="ECO:0000313" key="3">
    <source>
        <dbReference type="Proteomes" id="UP000275078"/>
    </source>
</evidence>
<keyword evidence="3" id="KW-1185">Reference proteome</keyword>